<protein>
    <submittedName>
        <fullName evidence="1">Uncharacterized protein</fullName>
    </submittedName>
</protein>
<sequence>MHLLSMEDNLKQFVENIKLNKNVGSVSAFVDGSNIALMIHFRHEDDPIPDIPDDAYDDDGIIIPELEEIYSGFNRMILHHITLINGTFDLDTEIKRLCPERFQVVTAKVT</sequence>
<dbReference type="EMBL" id="MN740975">
    <property type="protein sequence ID" value="QHU20876.1"/>
    <property type="molecule type" value="Genomic_DNA"/>
</dbReference>
<name>A0A6C0KUQ5_9ZZZZ</name>
<organism evidence="1">
    <name type="scientific">viral metagenome</name>
    <dbReference type="NCBI Taxonomy" id="1070528"/>
    <lineage>
        <taxon>unclassified sequences</taxon>
        <taxon>metagenomes</taxon>
        <taxon>organismal metagenomes</taxon>
    </lineage>
</organism>
<dbReference type="AlphaFoldDB" id="A0A6C0KUQ5"/>
<accession>A0A6C0KUQ5</accession>
<evidence type="ECO:0000313" key="1">
    <source>
        <dbReference type="EMBL" id="QHU20876.1"/>
    </source>
</evidence>
<reference evidence="1" key="1">
    <citation type="journal article" date="2020" name="Nature">
        <title>Giant virus diversity and host interactions through global metagenomics.</title>
        <authorList>
            <person name="Schulz F."/>
            <person name="Roux S."/>
            <person name="Paez-Espino D."/>
            <person name="Jungbluth S."/>
            <person name="Walsh D.A."/>
            <person name="Denef V.J."/>
            <person name="McMahon K.D."/>
            <person name="Konstantinidis K.T."/>
            <person name="Eloe-Fadrosh E.A."/>
            <person name="Kyrpides N.C."/>
            <person name="Woyke T."/>
        </authorList>
    </citation>
    <scope>NUCLEOTIDE SEQUENCE</scope>
    <source>
        <strain evidence="1">GVMAG-S-3300013094-100</strain>
    </source>
</reference>
<proteinExistence type="predicted"/>